<organism evidence="2 3">
    <name type="scientific">Botryotinia fuckeliana (strain T4)</name>
    <name type="common">Noble rot fungus</name>
    <name type="synonym">Botrytis cinerea</name>
    <dbReference type="NCBI Taxonomy" id="999810"/>
    <lineage>
        <taxon>Eukaryota</taxon>
        <taxon>Fungi</taxon>
        <taxon>Dikarya</taxon>
        <taxon>Ascomycota</taxon>
        <taxon>Pezizomycotina</taxon>
        <taxon>Leotiomycetes</taxon>
        <taxon>Helotiales</taxon>
        <taxon>Sclerotiniaceae</taxon>
        <taxon>Botrytis</taxon>
    </lineage>
</organism>
<evidence type="ECO:0000256" key="1">
    <source>
        <dbReference type="SAM" id="MobiDB-lite"/>
    </source>
</evidence>
<protein>
    <submittedName>
        <fullName evidence="2">Uncharacterized protein</fullName>
    </submittedName>
</protein>
<dbReference type="EMBL" id="FQ790330">
    <property type="protein sequence ID" value="CCD50851.1"/>
    <property type="molecule type" value="Genomic_DNA"/>
</dbReference>
<gene>
    <name evidence="2" type="ORF">BofuT4_uP086300.1</name>
</gene>
<feature type="compositionally biased region" description="Polar residues" evidence="1">
    <location>
        <begin position="1"/>
        <end position="14"/>
    </location>
</feature>
<dbReference type="InParanoid" id="G2YGF3"/>
<dbReference type="HOGENOM" id="CLU_3335485_0_0_1"/>
<sequence length="38" mass="4161">MALAETSNNGQRGSTAKEYCSVGNEKPSSLFDHTIERM</sequence>
<feature type="region of interest" description="Disordered" evidence="1">
    <location>
        <begin position="1"/>
        <end position="38"/>
    </location>
</feature>
<evidence type="ECO:0000313" key="2">
    <source>
        <dbReference type="EMBL" id="CCD50851.1"/>
    </source>
</evidence>
<evidence type="ECO:0000313" key="3">
    <source>
        <dbReference type="Proteomes" id="UP000008177"/>
    </source>
</evidence>
<accession>G2YGF3</accession>
<dbReference type="Proteomes" id="UP000008177">
    <property type="component" value="Unplaced contigs"/>
</dbReference>
<dbReference type="OrthoDB" id="2423701at2759"/>
<name>G2YGF3_BOTF4</name>
<reference evidence="3" key="1">
    <citation type="journal article" date="2011" name="PLoS Genet.">
        <title>Genomic analysis of the necrotrophic fungal pathogens Sclerotinia sclerotiorum and Botrytis cinerea.</title>
        <authorList>
            <person name="Amselem J."/>
            <person name="Cuomo C.A."/>
            <person name="van Kan J.A."/>
            <person name="Viaud M."/>
            <person name="Benito E.P."/>
            <person name="Couloux A."/>
            <person name="Coutinho P.M."/>
            <person name="de Vries R.P."/>
            <person name="Dyer P.S."/>
            <person name="Fillinger S."/>
            <person name="Fournier E."/>
            <person name="Gout L."/>
            <person name="Hahn M."/>
            <person name="Kohn L."/>
            <person name="Lapalu N."/>
            <person name="Plummer K.M."/>
            <person name="Pradier J.M."/>
            <person name="Quevillon E."/>
            <person name="Sharon A."/>
            <person name="Simon A."/>
            <person name="ten Have A."/>
            <person name="Tudzynski B."/>
            <person name="Tudzynski P."/>
            <person name="Wincker P."/>
            <person name="Andrew M."/>
            <person name="Anthouard V."/>
            <person name="Beever R.E."/>
            <person name="Beffa R."/>
            <person name="Benoit I."/>
            <person name="Bouzid O."/>
            <person name="Brault B."/>
            <person name="Chen Z."/>
            <person name="Choquer M."/>
            <person name="Collemare J."/>
            <person name="Cotton P."/>
            <person name="Danchin E.G."/>
            <person name="Da Silva C."/>
            <person name="Gautier A."/>
            <person name="Giraud C."/>
            <person name="Giraud T."/>
            <person name="Gonzalez C."/>
            <person name="Grossetete S."/>
            <person name="Guldener U."/>
            <person name="Henrissat B."/>
            <person name="Howlett B.J."/>
            <person name="Kodira C."/>
            <person name="Kretschmer M."/>
            <person name="Lappartient A."/>
            <person name="Leroch M."/>
            <person name="Levis C."/>
            <person name="Mauceli E."/>
            <person name="Neuveglise C."/>
            <person name="Oeser B."/>
            <person name="Pearson M."/>
            <person name="Poulain J."/>
            <person name="Poussereau N."/>
            <person name="Quesneville H."/>
            <person name="Rascle C."/>
            <person name="Schumacher J."/>
            <person name="Segurens B."/>
            <person name="Sexton A."/>
            <person name="Silva E."/>
            <person name="Sirven C."/>
            <person name="Soanes D.M."/>
            <person name="Talbot N.J."/>
            <person name="Templeton M."/>
            <person name="Yandava C."/>
            <person name="Yarden O."/>
            <person name="Zeng Q."/>
            <person name="Rollins J.A."/>
            <person name="Lebrun M.H."/>
            <person name="Dickman M."/>
        </authorList>
    </citation>
    <scope>NUCLEOTIDE SEQUENCE [LARGE SCALE GENOMIC DNA]</scope>
    <source>
        <strain evidence="3">T4</strain>
    </source>
</reference>
<proteinExistence type="predicted"/>
<dbReference type="AlphaFoldDB" id="G2YGF3"/>